<dbReference type="AlphaFoldDB" id="A0A0E9VCN5"/>
<dbReference type="EMBL" id="GBXM01032816">
    <property type="protein sequence ID" value="JAH75761.1"/>
    <property type="molecule type" value="Transcribed_RNA"/>
</dbReference>
<accession>A0A0E9VCN5</accession>
<name>A0A0E9VCN5_ANGAN</name>
<sequence>MVLQAQYSGPYLTKCWVSRHDYLVATPDGTASVILTY</sequence>
<reference evidence="1" key="2">
    <citation type="journal article" date="2015" name="Fish Shellfish Immunol.">
        <title>Early steps in the European eel (Anguilla anguilla)-Vibrio vulnificus interaction in the gills: Role of the RtxA13 toxin.</title>
        <authorList>
            <person name="Callol A."/>
            <person name="Pajuelo D."/>
            <person name="Ebbesson L."/>
            <person name="Teles M."/>
            <person name="MacKenzie S."/>
            <person name="Amaro C."/>
        </authorList>
    </citation>
    <scope>NUCLEOTIDE SEQUENCE</scope>
</reference>
<organism evidence="1">
    <name type="scientific">Anguilla anguilla</name>
    <name type="common">European freshwater eel</name>
    <name type="synonym">Muraena anguilla</name>
    <dbReference type="NCBI Taxonomy" id="7936"/>
    <lineage>
        <taxon>Eukaryota</taxon>
        <taxon>Metazoa</taxon>
        <taxon>Chordata</taxon>
        <taxon>Craniata</taxon>
        <taxon>Vertebrata</taxon>
        <taxon>Euteleostomi</taxon>
        <taxon>Actinopterygii</taxon>
        <taxon>Neopterygii</taxon>
        <taxon>Teleostei</taxon>
        <taxon>Anguilliformes</taxon>
        <taxon>Anguillidae</taxon>
        <taxon>Anguilla</taxon>
    </lineage>
</organism>
<evidence type="ECO:0000313" key="1">
    <source>
        <dbReference type="EMBL" id="JAH75761.1"/>
    </source>
</evidence>
<protein>
    <submittedName>
        <fullName evidence="1">Uncharacterized protein</fullName>
    </submittedName>
</protein>
<reference evidence="1" key="1">
    <citation type="submission" date="2014-11" db="EMBL/GenBank/DDBJ databases">
        <authorList>
            <person name="Amaro Gonzalez C."/>
        </authorList>
    </citation>
    <scope>NUCLEOTIDE SEQUENCE</scope>
</reference>
<proteinExistence type="predicted"/>